<dbReference type="PANTHER" id="PTHR31442:SF40">
    <property type="entry name" value="HOMEODOMAIN-LIKE SUPERFAMILY PROTEIN"/>
    <property type="match status" value="1"/>
</dbReference>
<feature type="region of interest" description="Disordered" evidence="6">
    <location>
        <begin position="524"/>
        <end position="543"/>
    </location>
</feature>
<dbReference type="SUPFAM" id="SSF46689">
    <property type="entry name" value="Homeodomain-like"/>
    <property type="match status" value="1"/>
</dbReference>
<dbReference type="AlphaFoldDB" id="A0AAV2G308"/>
<evidence type="ECO:0000256" key="1">
    <source>
        <dbReference type="ARBA" id="ARBA00004123"/>
    </source>
</evidence>
<evidence type="ECO:0008006" key="11">
    <source>
        <dbReference type="Google" id="ProtNLM"/>
    </source>
</evidence>
<evidence type="ECO:0000259" key="7">
    <source>
        <dbReference type="PROSITE" id="PS50110"/>
    </source>
</evidence>
<dbReference type="InterPro" id="IPR011006">
    <property type="entry name" value="CheY-like_superfamily"/>
</dbReference>
<gene>
    <name evidence="9" type="ORF">LTRI10_LOCUS44857</name>
</gene>
<dbReference type="Gene3D" id="3.40.50.2300">
    <property type="match status" value="1"/>
</dbReference>
<evidence type="ECO:0000256" key="3">
    <source>
        <dbReference type="ARBA" id="ARBA00023163"/>
    </source>
</evidence>
<comment type="caution">
    <text evidence="5">Lacks conserved residue(s) required for the propagation of feature annotation.</text>
</comment>
<dbReference type="PANTHER" id="PTHR31442">
    <property type="entry name" value="HOMEODOMAIN-LIKE SUPERFAMILY PROTEIN-RELATED"/>
    <property type="match status" value="1"/>
</dbReference>
<evidence type="ECO:0000259" key="8">
    <source>
        <dbReference type="PROSITE" id="PS51294"/>
    </source>
</evidence>
<dbReference type="PROSITE" id="PS50110">
    <property type="entry name" value="RESPONSE_REGULATORY"/>
    <property type="match status" value="1"/>
</dbReference>
<dbReference type="InterPro" id="IPR044841">
    <property type="entry name" value="LUX/BOA-like"/>
</dbReference>
<accession>A0AAV2G308</accession>
<keyword evidence="3" id="KW-0804">Transcription</keyword>
<keyword evidence="2" id="KW-0805">Transcription regulation</keyword>
<dbReference type="InterPro" id="IPR001789">
    <property type="entry name" value="Sig_transdc_resp-reg_receiver"/>
</dbReference>
<name>A0AAV2G308_9ROSI</name>
<feature type="domain" description="HTH myb-type" evidence="8">
    <location>
        <begin position="161"/>
        <end position="220"/>
    </location>
</feature>
<organism evidence="9 10">
    <name type="scientific">Linum trigynum</name>
    <dbReference type="NCBI Taxonomy" id="586398"/>
    <lineage>
        <taxon>Eukaryota</taxon>
        <taxon>Viridiplantae</taxon>
        <taxon>Streptophyta</taxon>
        <taxon>Embryophyta</taxon>
        <taxon>Tracheophyta</taxon>
        <taxon>Spermatophyta</taxon>
        <taxon>Magnoliopsida</taxon>
        <taxon>eudicotyledons</taxon>
        <taxon>Gunneridae</taxon>
        <taxon>Pentapetalae</taxon>
        <taxon>rosids</taxon>
        <taxon>fabids</taxon>
        <taxon>Malpighiales</taxon>
        <taxon>Linaceae</taxon>
        <taxon>Linum</taxon>
    </lineage>
</organism>
<dbReference type="PROSITE" id="PS51294">
    <property type="entry name" value="HTH_MYB"/>
    <property type="match status" value="1"/>
</dbReference>
<evidence type="ECO:0000256" key="5">
    <source>
        <dbReference type="PROSITE-ProRule" id="PRU00169"/>
    </source>
</evidence>
<evidence type="ECO:0000256" key="6">
    <source>
        <dbReference type="SAM" id="MobiDB-lite"/>
    </source>
</evidence>
<feature type="region of interest" description="Disordered" evidence="6">
    <location>
        <begin position="136"/>
        <end position="157"/>
    </location>
</feature>
<reference evidence="9 10" key="1">
    <citation type="submission" date="2024-04" db="EMBL/GenBank/DDBJ databases">
        <authorList>
            <person name="Fracassetti M."/>
        </authorList>
    </citation>
    <scope>NUCLEOTIDE SEQUENCE [LARGE SCALE GENOMIC DNA]</scope>
</reference>
<dbReference type="Proteomes" id="UP001497516">
    <property type="component" value="Chromosome 8"/>
</dbReference>
<dbReference type="SUPFAM" id="SSF52172">
    <property type="entry name" value="CheY-like"/>
    <property type="match status" value="1"/>
</dbReference>
<dbReference type="GO" id="GO:0003700">
    <property type="term" value="F:DNA-binding transcription factor activity"/>
    <property type="evidence" value="ECO:0007669"/>
    <property type="project" value="InterPro"/>
</dbReference>
<evidence type="ECO:0000313" key="10">
    <source>
        <dbReference type="Proteomes" id="UP001497516"/>
    </source>
</evidence>
<dbReference type="Pfam" id="PF00072">
    <property type="entry name" value="Response_reg"/>
    <property type="match status" value="1"/>
</dbReference>
<keyword evidence="4" id="KW-0539">Nucleus</keyword>
<evidence type="ECO:0000256" key="2">
    <source>
        <dbReference type="ARBA" id="ARBA00023015"/>
    </source>
</evidence>
<protein>
    <recommendedName>
        <fullName evidence="11">Two-component response regulator</fullName>
    </recommendedName>
</protein>
<dbReference type="GO" id="GO:0000160">
    <property type="term" value="P:phosphorelay signal transduction system"/>
    <property type="evidence" value="ECO:0007669"/>
    <property type="project" value="InterPro"/>
</dbReference>
<dbReference type="FunFam" id="1.10.10.60:FF:000007">
    <property type="entry name" value="Two-component response regulator"/>
    <property type="match status" value="1"/>
</dbReference>
<dbReference type="EMBL" id="OZ034821">
    <property type="protein sequence ID" value="CAL1405048.1"/>
    <property type="molecule type" value="Genomic_DNA"/>
</dbReference>
<dbReference type="Gene3D" id="1.10.10.60">
    <property type="entry name" value="Homeodomain-like"/>
    <property type="match status" value="1"/>
</dbReference>
<dbReference type="NCBIfam" id="TIGR01557">
    <property type="entry name" value="myb_SHAQKYF"/>
    <property type="match status" value="1"/>
</dbReference>
<dbReference type="InterPro" id="IPR009057">
    <property type="entry name" value="Homeodomain-like_sf"/>
</dbReference>
<sequence>MRALREENNYDMVVMSLHMQEVNGMEFQRQVVRELKIPVIVMSADDDQHLMLKTLEDGAIFYLLKPVNGEDLKNVWQYAITIKKRKSIVFEERSDNLYSNIEKIPCHDTKSTSSINNDIDRNSGQLNIISKVERKRGRKKMAKEDDGGRDFEDDGELHNSAKKRSKVVWTSSLHTRFLLAVNHIGLDKAVPKTILQFMGVPGLTRENIASHLQKYRNFLKKLIENGGKFPSTLSQRTLRSFGSNSSFLYRRIKLQDLDMLSRRRLDPLFQTANKSSSFIQLRHHNHKLSHLSLFQGPSNYQPHLLQSDDIRRNLTNSNQGFSRFGDTPTCNNIGTASKVGGYGYNQISGNSSINTKATTMGSPYQNQKFNFNSYTEMKLNGTGCEFIGASKPSFNGSIGLLPNVGFNGSNLGLRNRDSNGDKNVAPTLAMNEPLGYSSASQQPSLFINPLPFPSSTNNKQNNYLGSSATLCQELNFFKRSNGGMNNHVDVINMMGNTFTNLANDAPCFGEYTFNHQLHDDIEKSGLQSSNSIPSSLDTSQQEDGVRELKFSSDNAHYGDIEMNNLVTQLPRYPNFSNELSQHTKKTTNLEVNAYDQQEVGVTKIAFSSDTSHHGSIEMNNLVTQLSHPSLSDELSQHTEQTIDLEELLDASSQEKDEVTKSMFSSDFQYDVIQMNNIGSQLSDTIFSNELPECANPTNFDEIRSNFETDFNPINDKQGANDGETVELNSNDSFLAEIEAILDNKDWADQFIECLHENKDWTSF</sequence>
<proteinExistence type="predicted"/>
<dbReference type="InterPro" id="IPR017930">
    <property type="entry name" value="Myb_dom"/>
</dbReference>
<evidence type="ECO:0000313" key="9">
    <source>
        <dbReference type="EMBL" id="CAL1405048.1"/>
    </source>
</evidence>
<comment type="subcellular location">
    <subcellularLocation>
        <location evidence="1">Nucleus</location>
    </subcellularLocation>
</comment>
<evidence type="ECO:0000256" key="4">
    <source>
        <dbReference type="ARBA" id="ARBA00023242"/>
    </source>
</evidence>
<keyword evidence="10" id="KW-1185">Reference proteome</keyword>
<feature type="compositionally biased region" description="Polar residues" evidence="6">
    <location>
        <begin position="525"/>
        <end position="542"/>
    </location>
</feature>
<dbReference type="InterPro" id="IPR006447">
    <property type="entry name" value="Myb_dom_plants"/>
</dbReference>
<dbReference type="GO" id="GO:0005634">
    <property type="term" value="C:nucleus"/>
    <property type="evidence" value="ECO:0007669"/>
    <property type="project" value="UniProtKB-SubCell"/>
</dbReference>
<feature type="domain" description="Response regulatory" evidence="7">
    <location>
        <begin position="1"/>
        <end position="80"/>
    </location>
</feature>
<dbReference type="GO" id="GO:0003677">
    <property type="term" value="F:DNA binding"/>
    <property type="evidence" value="ECO:0007669"/>
    <property type="project" value="InterPro"/>
</dbReference>